<feature type="transmembrane region" description="Helical" evidence="7">
    <location>
        <begin position="58"/>
        <end position="78"/>
    </location>
</feature>
<dbReference type="GO" id="GO:0042910">
    <property type="term" value="F:xenobiotic transmembrane transporter activity"/>
    <property type="evidence" value="ECO:0007669"/>
    <property type="project" value="InterPro"/>
</dbReference>
<evidence type="ECO:0000256" key="2">
    <source>
        <dbReference type="ARBA" id="ARBA00022448"/>
    </source>
</evidence>
<keyword evidence="6 7" id="KW-0472">Membrane</keyword>
<feature type="transmembrane region" description="Helical" evidence="7">
    <location>
        <begin position="359"/>
        <end position="382"/>
    </location>
</feature>
<evidence type="ECO:0000256" key="7">
    <source>
        <dbReference type="SAM" id="Phobius"/>
    </source>
</evidence>
<feature type="transmembrane region" description="Helical" evidence="7">
    <location>
        <begin position="288"/>
        <end position="308"/>
    </location>
</feature>
<accession>A0A942ZAD6</accession>
<dbReference type="PANTHER" id="PTHR43823">
    <property type="entry name" value="SPORULATION PROTEIN YKVU"/>
    <property type="match status" value="1"/>
</dbReference>
<dbReference type="GO" id="GO:0015297">
    <property type="term" value="F:antiporter activity"/>
    <property type="evidence" value="ECO:0007669"/>
    <property type="project" value="InterPro"/>
</dbReference>
<dbReference type="PANTHER" id="PTHR43823:SF3">
    <property type="entry name" value="MULTIDRUG EXPORT PROTEIN MEPA"/>
    <property type="match status" value="1"/>
</dbReference>
<dbReference type="PIRSF" id="PIRSF006603">
    <property type="entry name" value="DinF"/>
    <property type="match status" value="1"/>
</dbReference>
<dbReference type="InterPro" id="IPR051327">
    <property type="entry name" value="MATE_MepA_subfamily"/>
</dbReference>
<keyword evidence="3" id="KW-1003">Cell membrane</keyword>
<comment type="subcellular location">
    <subcellularLocation>
        <location evidence="1">Cell membrane</location>
        <topology evidence="1">Multi-pass membrane protein</topology>
    </subcellularLocation>
</comment>
<evidence type="ECO:0000313" key="8">
    <source>
        <dbReference type="EMBL" id="MBS4540129.1"/>
    </source>
</evidence>
<evidence type="ECO:0000256" key="5">
    <source>
        <dbReference type="ARBA" id="ARBA00022989"/>
    </source>
</evidence>
<feature type="transmembrane region" description="Helical" evidence="7">
    <location>
        <begin position="424"/>
        <end position="443"/>
    </location>
</feature>
<dbReference type="InterPro" id="IPR002528">
    <property type="entry name" value="MATE_fam"/>
</dbReference>
<dbReference type="InterPro" id="IPR048279">
    <property type="entry name" value="MdtK-like"/>
</dbReference>
<comment type="caution">
    <text evidence="8">The sequence shown here is derived from an EMBL/GenBank/DDBJ whole genome shotgun (WGS) entry which is preliminary data.</text>
</comment>
<evidence type="ECO:0000256" key="6">
    <source>
        <dbReference type="ARBA" id="ARBA00023136"/>
    </source>
</evidence>
<evidence type="ECO:0000256" key="1">
    <source>
        <dbReference type="ARBA" id="ARBA00004651"/>
    </source>
</evidence>
<keyword evidence="9" id="KW-1185">Reference proteome</keyword>
<evidence type="ECO:0000256" key="4">
    <source>
        <dbReference type="ARBA" id="ARBA00022692"/>
    </source>
</evidence>
<protein>
    <submittedName>
        <fullName evidence="8">MATE family efflux transporter</fullName>
    </submittedName>
</protein>
<dbReference type="EMBL" id="WSFT01000053">
    <property type="protein sequence ID" value="MBS4540129.1"/>
    <property type="molecule type" value="Genomic_DNA"/>
</dbReference>
<organism evidence="8 9">
    <name type="scientific">Anaeromonas frigoriresistens</name>
    <dbReference type="NCBI Taxonomy" id="2683708"/>
    <lineage>
        <taxon>Bacteria</taxon>
        <taxon>Bacillati</taxon>
        <taxon>Bacillota</taxon>
        <taxon>Tissierellia</taxon>
        <taxon>Tissierellales</taxon>
        <taxon>Thermohalobacteraceae</taxon>
        <taxon>Anaeromonas</taxon>
    </lineage>
</organism>
<evidence type="ECO:0000256" key="3">
    <source>
        <dbReference type="ARBA" id="ARBA00022475"/>
    </source>
</evidence>
<feature type="transmembrane region" description="Helical" evidence="7">
    <location>
        <begin position="394"/>
        <end position="418"/>
    </location>
</feature>
<feature type="transmembrane region" description="Helical" evidence="7">
    <location>
        <begin position="170"/>
        <end position="193"/>
    </location>
</feature>
<proteinExistence type="predicted"/>
<keyword evidence="2" id="KW-0813">Transport</keyword>
<feature type="transmembrane region" description="Helical" evidence="7">
    <location>
        <begin position="21"/>
        <end position="38"/>
    </location>
</feature>
<keyword evidence="4 7" id="KW-0812">Transmembrane</keyword>
<keyword evidence="5 7" id="KW-1133">Transmembrane helix</keyword>
<dbReference type="RefSeq" id="WP_203368018.1">
    <property type="nucleotide sequence ID" value="NZ_WSFT01000053.1"/>
</dbReference>
<dbReference type="AlphaFoldDB" id="A0A942ZAD6"/>
<name>A0A942ZAD6_9FIRM</name>
<reference evidence="8" key="1">
    <citation type="submission" date="2019-12" db="EMBL/GenBank/DDBJ databases">
        <title>Clostridiaceae gen. nov. sp. nov., isolated from sediment in Xinjiang, China.</title>
        <authorList>
            <person name="Zhang R."/>
        </authorList>
    </citation>
    <scope>NUCLEOTIDE SEQUENCE</scope>
    <source>
        <strain evidence="8">D2Q-11</strain>
    </source>
</reference>
<feature type="transmembrane region" description="Helical" evidence="7">
    <location>
        <begin position="98"/>
        <end position="117"/>
    </location>
</feature>
<dbReference type="Proteomes" id="UP000724672">
    <property type="component" value="Unassembled WGS sequence"/>
</dbReference>
<sequence length="460" mass="50718">MDRENKNRMGTEAIVPLLFKLSIPSILSMAIQALYNIVDSIYIGNYDQQALTGLSIAFPIQMILIAIAVGTGIGTSSLISRELGKGNRKKASNAAEHVLLLSIVYGIVLAILGSLFSRNIISIFTNNVDIIDYGTRYIRIILIGSTAMFVPMIANNILRGEGNTLVPMISMLIGSIINIILDPFMIFGIGIFPEWGIEGAAVATVVSRLLSGIFIVFMIFKADNEINVNFNKFVFNINIIKDIYIVGFPAMVMQFLASFMIGGLNIIVGTYNETAIAALGIYFRLQSFVFMPVFGLNQGYMPIIGYNYGHNNPERMKKAIKYGFIVAFTFTTLGFILFQTIPTHLIKLFISNSEDSEELILLGSKALTTISIAFPIIGPAIIGSTTFQAIGKGLPSLTLSFLRQIILLLPLAYILGKIGGVNNIWYSFPLSEFISSLVMVFWLRRALKNIFEDMNNTKKS</sequence>
<feature type="transmembrane region" description="Helical" evidence="7">
    <location>
        <begin position="243"/>
        <end position="268"/>
    </location>
</feature>
<dbReference type="Pfam" id="PF01554">
    <property type="entry name" value="MatE"/>
    <property type="match status" value="2"/>
</dbReference>
<feature type="transmembrane region" description="Helical" evidence="7">
    <location>
        <begin position="199"/>
        <end position="222"/>
    </location>
</feature>
<dbReference type="NCBIfam" id="TIGR00797">
    <property type="entry name" value="matE"/>
    <property type="match status" value="1"/>
</dbReference>
<evidence type="ECO:0000313" key="9">
    <source>
        <dbReference type="Proteomes" id="UP000724672"/>
    </source>
</evidence>
<feature type="transmembrane region" description="Helical" evidence="7">
    <location>
        <begin position="320"/>
        <end position="339"/>
    </location>
</feature>
<feature type="transmembrane region" description="Helical" evidence="7">
    <location>
        <begin position="137"/>
        <end position="158"/>
    </location>
</feature>
<dbReference type="GO" id="GO:0005886">
    <property type="term" value="C:plasma membrane"/>
    <property type="evidence" value="ECO:0007669"/>
    <property type="project" value="UniProtKB-SubCell"/>
</dbReference>
<gene>
    <name evidence="8" type="ORF">GOQ27_16745</name>
</gene>